<accession>A0A371DIC6</accession>
<dbReference type="EMBL" id="KZ857391">
    <property type="protein sequence ID" value="RDX52268.1"/>
    <property type="molecule type" value="Genomic_DNA"/>
</dbReference>
<feature type="non-terminal residue" evidence="1">
    <location>
        <position position="1"/>
    </location>
</feature>
<name>A0A371DIC6_9APHY</name>
<proteinExistence type="predicted"/>
<evidence type="ECO:0000313" key="2">
    <source>
        <dbReference type="Proteomes" id="UP000256964"/>
    </source>
</evidence>
<dbReference type="OrthoDB" id="2750857at2759"/>
<gene>
    <name evidence="1" type="ORF">OH76DRAFT_1319792</name>
</gene>
<dbReference type="Proteomes" id="UP000256964">
    <property type="component" value="Unassembled WGS sequence"/>
</dbReference>
<sequence>GKTTAAMHWGARTFPKHVVCREGKLLAGWPPHIPFGDLNEIPREHLEELLRGWEEGTLRWCDATAEDMLRARDDPQSVLP</sequence>
<keyword evidence="2" id="KW-1185">Reference proteome</keyword>
<organism evidence="1 2">
    <name type="scientific">Lentinus brumalis</name>
    <dbReference type="NCBI Taxonomy" id="2498619"/>
    <lineage>
        <taxon>Eukaryota</taxon>
        <taxon>Fungi</taxon>
        <taxon>Dikarya</taxon>
        <taxon>Basidiomycota</taxon>
        <taxon>Agaricomycotina</taxon>
        <taxon>Agaricomycetes</taxon>
        <taxon>Polyporales</taxon>
        <taxon>Polyporaceae</taxon>
        <taxon>Lentinus</taxon>
    </lineage>
</organism>
<evidence type="ECO:0000313" key="1">
    <source>
        <dbReference type="EMBL" id="RDX52268.1"/>
    </source>
</evidence>
<protein>
    <submittedName>
        <fullName evidence="1">Uncharacterized protein</fullName>
    </submittedName>
</protein>
<dbReference type="AlphaFoldDB" id="A0A371DIC6"/>
<reference evidence="1 2" key="1">
    <citation type="journal article" date="2018" name="Biotechnol. Biofuels">
        <title>Integrative visual omics of the white-rot fungus Polyporus brumalis exposes the biotechnological potential of its oxidative enzymes for delignifying raw plant biomass.</title>
        <authorList>
            <person name="Miyauchi S."/>
            <person name="Rancon A."/>
            <person name="Drula E."/>
            <person name="Hage H."/>
            <person name="Chaduli D."/>
            <person name="Favel A."/>
            <person name="Grisel S."/>
            <person name="Henrissat B."/>
            <person name="Herpoel-Gimbert I."/>
            <person name="Ruiz-Duenas F.J."/>
            <person name="Chevret D."/>
            <person name="Hainaut M."/>
            <person name="Lin J."/>
            <person name="Wang M."/>
            <person name="Pangilinan J."/>
            <person name="Lipzen A."/>
            <person name="Lesage-Meessen L."/>
            <person name="Navarro D."/>
            <person name="Riley R."/>
            <person name="Grigoriev I.V."/>
            <person name="Zhou S."/>
            <person name="Raouche S."/>
            <person name="Rosso M.N."/>
        </authorList>
    </citation>
    <scope>NUCLEOTIDE SEQUENCE [LARGE SCALE GENOMIC DNA]</scope>
    <source>
        <strain evidence="1 2">BRFM 1820</strain>
    </source>
</reference>
<feature type="non-terminal residue" evidence="1">
    <location>
        <position position="80"/>
    </location>
</feature>